<sequence length="495" mass="54944">MEGRQRRSRGRRGSGATTRGGRGGAQGRGRVRTRGGRVCGLGAGTAGLGAGTAGLGAHRPSVSDSVTSGSLQSYNEVHAMERPLHESRRRELPSVRTVPEGYQSLWSSIQEMVLPSPSTSQESPMCSAPPSPALNNDSTGKGEEVPASRRCLIPPDGASSSSSAVRARPLRDEEIARILNHGSEEDADSDDEDEDEDLVQPVHLPRRAERLFMSEEDTEVPPINAAIGFEWPPQLPSGLQPQPSAQPEPEPNAEPEPSADPEASAEPYNKFDFKWRGFSESQIPPELRREPFSEINCGPTVPLASPYEAFTAIWDRQIMEHISMETNRYAQQEVTAMIHQGLLLPTSRITRWRDTNPDELYVYFVILLATGIIVKSRADSYWNTAQDLLSSPGFSATMSFDRYFLLSKCLHFCNNDDCNPHTMTRSEAKLFKVRPITDHLNQRFQQLYILSQNIALDESLTQWKGWLDINQFIRNKAATVGIKTYEVCESQTGYL</sequence>
<reference evidence="3" key="1">
    <citation type="submission" date="2022-03" db="EMBL/GenBank/DDBJ databases">
        <authorList>
            <person name="Tunstrom K."/>
        </authorList>
    </citation>
    <scope>NUCLEOTIDE SEQUENCE</scope>
</reference>
<feature type="region of interest" description="Disordered" evidence="1">
    <location>
        <begin position="227"/>
        <end position="265"/>
    </location>
</feature>
<evidence type="ECO:0000313" key="4">
    <source>
        <dbReference type="Proteomes" id="UP001153954"/>
    </source>
</evidence>
<dbReference type="Pfam" id="PF13843">
    <property type="entry name" value="DDE_Tnp_1_7"/>
    <property type="match status" value="1"/>
</dbReference>
<dbReference type="PANTHER" id="PTHR46599:SF3">
    <property type="entry name" value="PIGGYBAC TRANSPOSABLE ELEMENT-DERIVED PROTEIN 4"/>
    <property type="match status" value="1"/>
</dbReference>
<feature type="compositionally biased region" description="Gly residues" evidence="1">
    <location>
        <begin position="18"/>
        <end position="27"/>
    </location>
</feature>
<dbReference type="AlphaFoldDB" id="A0AAU9TPA6"/>
<feature type="compositionally biased region" description="Acidic residues" evidence="1">
    <location>
        <begin position="185"/>
        <end position="198"/>
    </location>
</feature>
<keyword evidence="4" id="KW-1185">Reference proteome</keyword>
<dbReference type="EMBL" id="CAKOGL010000007">
    <property type="protein sequence ID" value="CAH2088706.1"/>
    <property type="molecule type" value="Genomic_DNA"/>
</dbReference>
<feature type="compositionally biased region" description="Polar residues" evidence="1">
    <location>
        <begin position="62"/>
        <end position="75"/>
    </location>
</feature>
<feature type="compositionally biased region" description="Polar residues" evidence="1">
    <location>
        <begin position="113"/>
        <end position="124"/>
    </location>
</feature>
<comment type="caution">
    <text evidence="3">The sequence shown here is derived from an EMBL/GenBank/DDBJ whole genome shotgun (WGS) entry which is preliminary data.</text>
</comment>
<dbReference type="PANTHER" id="PTHR46599">
    <property type="entry name" value="PIGGYBAC TRANSPOSABLE ELEMENT-DERIVED PROTEIN 4"/>
    <property type="match status" value="1"/>
</dbReference>
<feature type="region of interest" description="Disordered" evidence="1">
    <location>
        <begin position="1"/>
        <end position="97"/>
    </location>
</feature>
<feature type="compositionally biased region" description="Basic and acidic residues" evidence="1">
    <location>
        <begin position="78"/>
        <end position="93"/>
    </location>
</feature>
<proteinExistence type="predicted"/>
<protein>
    <recommendedName>
        <fullName evidence="2">PiggyBac transposable element-derived protein domain-containing protein</fullName>
    </recommendedName>
</protein>
<name>A0AAU9TPA6_EUPED</name>
<accession>A0AAU9TPA6</accession>
<organism evidence="3 4">
    <name type="scientific">Euphydryas editha</name>
    <name type="common">Edith's checkerspot</name>
    <dbReference type="NCBI Taxonomy" id="104508"/>
    <lineage>
        <taxon>Eukaryota</taxon>
        <taxon>Metazoa</taxon>
        <taxon>Ecdysozoa</taxon>
        <taxon>Arthropoda</taxon>
        <taxon>Hexapoda</taxon>
        <taxon>Insecta</taxon>
        <taxon>Pterygota</taxon>
        <taxon>Neoptera</taxon>
        <taxon>Endopterygota</taxon>
        <taxon>Lepidoptera</taxon>
        <taxon>Glossata</taxon>
        <taxon>Ditrysia</taxon>
        <taxon>Papilionoidea</taxon>
        <taxon>Nymphalidae</taxon>
        <taxon>Nymphalinae</taxon>
        <taxon>Euphydryas</taxon>
    </lineage>
</organism>
<evidence type="ECO:0000259" key="2">
    <source>
        <dbReference type="Pfam" id="PF13843"/>
    </source>
</evidence>
<feature type="region of interest" description="Disordered" evidence="1">
    <location>
        <begin position="113"/>
        <end position="205"/>
    </location>
</feature>
<feature type="compositionally biased region" description="Gly residues" evidence="1">
    <location>
        <begin position="37"/>
        <end position="54"/>
    </location>
</feature>
<feature type="domain" description="PiggyBac transposable element-derived protein" evidence="2">
    <location>
        <begin position="305"/>
        <end position="495"/>
    </location>
</feature>
<feature type="compositionally biased region" description="Basic residues" evidence="1">
    <location>
        <begin position="1"/>
        <end position="12"/>
    </location>
</feature>
<dbReference type="Proteomes" id="UP001153954">
    <property type="component" value="Unassembled WGS sequence"/>
</dbReference>
<dbReference type="InterPro" id="IPR029526">
    <property type="entry name" value="PGBD"/>
</dbReference>
<evidence type="ECO:0000256" key="1">
    <source>
        <dbReference type="SAM" id="MobiDB-lite"/>
    </source>
</evidence>
<evidence type="ECO:0000313" key="3">
    <source>
        <dbReference type="EMBL" id="CAH2088706.1"/>
    </source>
</evidence>
<gene>
    <name evidence="3" type="ORF">EEDITHA_LOCUS4845</name>
</gene>